<comment type="caution">
    <text evidence="8">Lacks conserved residue(s) required for the propagation of feature annotation.</text>
</comment>
<keyword evidence="11" id="KW-0732">Signal</keyword>
<dbReference type="PROSITE" id="PS50026">
    <property type="entry name" value="EGF_3"/>
    <property type="match status" value="3"/>
</dbReference>
<feature type="chain" id="PRO_5045586143" evidence="11">
    <location>
        <begin position="34"/>
        <end position="1483"/>
    </location>
</feature>
<feature type="transmembrane region" description="Helical" evidence="10">
    <location>
        <begin position="1410"/>
        <end position="1430"/>
    </location>
</feature>
<evidence type="ECO:0000256" key="9">
    <source>
        <dbReference type="SAM" id="MobiDB-lite"/>
    </source>
</evidence>
<feature type="signal peptide" evidence="11">
    <location>
        <begin position="1"/>
        <end position="33"/>
    </location>
</feature>
<feature type="domain" description="Laminin G" evidence="12">
    <location>
        <begin position="469"/>
        <end position="663"/>
    </location>
</feature>
<dbReference type="Pfam" id="PF02210">
    <property type="entry name" value="Laminin_G_2"/>
    <property type="match status" value="6"/>
</dbReference>
<evidence type="ECO:0000256" key="5">
    <source>
        <dbReference type="ARBA" id="ARBA00022989"/>
    </source>
</evidence>
<feature type="domain" description="EGF-like" evidence="13">
    <location>
        <begin position="667"/>
        <end position="704"/>
    </location>
</feature>
<evidence type="ECO:0000256" key="8">
    <source>
        <dbReference type="PROSITE-ProRule" id="PRU00076"/>
    </source>
</evidence>
<evidence type="ECO:0000313" key="14">
    <source>
        <dbReference type="Proteomes" id="UP001652741"/>
    </source>
</evidence>
<feature type="domain" description="EGF-like" evidence="13">
    <location>
        <begin position="208"/>
        <end position="246"/>
    </location>
</feature>
<proteinExistence type="inferred from homology"/>
<accession>A0A1S3NE19</accession>
<dbReference type="Bgee" id="ENSSSAG00000073616">
    <property type="expression patterns" value="Expressed in brain and 11 other cell types or tissues"/>
</dbReference>
<dbReference type="CDD" id="cd00110">
    <property type="entry name" value="LamG"/>
    <property type="match status" value="6"/>
</dbReference>
<dbReference type="CDD" id="cd00054">
    <property type="entry name" value="EGF_CA"/>
    <property type="match status" value="2"/>
</dbReference>
<feature type="domain" description="Laminin G" evidence="12">
    <location>
        <begin position="35"/>
        <end position="212"/>
    </location>
</feature>
<keyword evidence="7" id="KW-1015">Disulfide bond</keyword>
<dbReference type="SMART" id="SM00282">
    <property type="entry name" value="LamG"/>
    <property type="match status" value="6"/>
</dbReference>
<dbReference type="InterPro" id="IPR013320">
    <property type="entry name" value="ConA-like_dom_sf"/>
</dbReference>
<name>A0A1S3NE19_SALSA</name>
<dbReference type="RefSeq" id="XP_014013718.2">
    <property type="nucleotide sequence ID" value="XM_014158243.2"/>
</dbReference>
<dbReference type="Pfam" id="PF00008">
    <property type="entry name" value="EGF"/>
    <property type="match status" value="1"/>
</dbReference>
<dbReference type="PROSITE" id="PS50025">
    <property type="entry name" value="LAM_G_DOMAIN"/>
    <property type="match status" value="6"/>
</dbReference>
<dbReference type="InterPro" id="IPR003585">
    <property type="entry name" value="Neurexin-like"/>
</dbReference>
<feature type="domain" description="Laminin G" evidence="12">
    <location>
        <begin position="272"/>
        <end position="462"/>
    </location>
</feature>
<evidence type="ECO:0000256" key="1">
    <source>
        <dbReference type="ARBA" id="ARBA00004479"/>
    </source>
</evidence>
<sequence length="1483" mass="161693">MCVRVCVMAVCVGAAAPLLCVWLCLCSLGGSRGEVLEFGGVSGQWGRFPVWNACCESILSFSVRTHSADGLLLYLDDEGFCDFLELLLLHGKLRLRFSIFCAEPAEVSSGVAVSDGHWHAVRVKRDWRNTSLEVDGKMEGWAEVKSKRKDMTVFSHTFMGGVSPELHASPLRLTSPGVRDHASFAGWLAGVTVNGSVAVLEGSEGVTVGDGCGPAHVCQNGGVCSVVEMRAVCDCTDTGYKGNDCSEEHHKPGLAHLMIGDQGKLRAREDYVATFKGSEYFCYDLSPSPIQSSSDEITLSFKTLQRNGLMLHTGKSADYVNLALKNGAVSLVINLGSGAFEALVEPVNGKFNDNSWHDVKVTRNLRQHSGIGHAMVTISVDGILTTTGYTQEDYTMLGSDDFFYVGGSPSTADLPGSPVSNNFMGCLKEVVYKNNDVRLELSRLAKQGDAKMKVSGIVAFKCESVATLDPVTFDTPESFVALSKWSAKKAGSISFDFRTTEPNGLMLFSHGKPRQQQRKDPRTPPTLKVDFFAIEMLDGHLYLLLDMGSGTTKTKAIDRKVNDGEWYHVDFQRDGRSGTISVNSQRTAYTAPGDSEILDLDDILYLGGLPEDRQGLIFPTEVWTALLNYGYVGCVRDLFVDGQSKDIRRLAEAQRAVGVKPSCSREPPKQCLSNPCQHSATCREGWNRYVCDCSGTGYLGRACERDATILSYDGSKFMKVQLPVSMHTEAEDVSLRFRSQRAYGVLMATTSRNSADTLRLELDGGRVRLTVNLGKGPETIFAGLGLNDNEWHTVRVVRRGKSLKLTVDDLQSVEGQMAGDHTQLEFHNVETGIVTEKRFMPAVPSNFIGHLQGLTLNGMPYVDLCKNGDIDYCELNAVIGYKSIVADPVTFRSRSSYVTLPTLQAYYSMHLFLQFKTTSPDGLVLYNRGDGNDFIVVELVKGYLHYVSDLGNGAHLIKGNSNSPLNDNHWHNVLISRDTNNLHTVKIDTKVTTQTTMGAKNLDLKGDLYVGGVAKEMYRDLPKLVHSREGFQGCLATVDLNGRLPDLLADALATTGQVERGCEGPSTTCQEDSCASQGVCLQQWEGFSCDCSMTSFGGPLCNDAGTTYIFGRDGGVIVYTWPPNERPSTRADRLALGFSTQQKHATLLRVDSASGLGDYLQLQIDKGNIRVVFNVGTDDINIEETAKFVNDGKYHIVRFTRSGGNATLQLDDLPIIERYPSGNIDNERLAIARQRIPYRLGRIVDDWLLDKGRQLTIFNSQTTVTVGRGKEAGQFQGQMAGLYYNGLKILNMAAEGHAHIRLEGSTRLVGDMPSSSITPQSSAAAGGNRLDPAANAGDITTTTATNKKQGGGTTQQSTDDLLVASAECPSDDEDIDPCDPSSAAHPPLPEVKPFPGTSEVVRESSSTTGMVVGIVAAAALCILILLYAMYKYRNRDEGSYHVDESRNYISNSATQPNGSTKDKPLGITKISKNKNNKDKEYYV</sequence>
<dbReference type="Gene3D" id="2.60.120.200">
    <property type="match status" value="6"/>
</dbReference>
<reference evidence="15" key="1">
    <citation type="submission" date="2025-08" db="UniProtKB">
        <authorList>
            <consortium name="RefSeq"/>
        </authorList>
    </citation>
    <scope>IDENTIFICATION</scope>
</reference>
<evidence type="ECO:0000256" key="6">
    <source>
        <dbReference type="ARBA" id="ARBA00023136"/>
    </source>
</evidence>
<feature type="domain" description="EGF-like" evidence="13">
    <location>
        <begin position="1065"/>
        <end position="1102"/>
    </location>
</feature>
<keyword evidence="8" id="KW-0245">EGF-like domain</keyword>
<dbReference type="SUPFAM" id="SSF49899">
    <property type="entry name" value="Concanavalin A-like lectins/glucanases"/>
    <property type="match status" value="6"/>
</dbReference>
<organism evidence="14 15">
    <name type="scientific">Salmo salar</name>
    <name type="common">Atlantic salmon</name>
    <dbReference type="NCBI Taxonomy" id="8030"/>
    <lineage>
        <taxon>Eukaryota</taxon>
        <taxon>Metazoa</taxon>
        <taxon>Chordata</taxon>
        <taxon>Craniata</taxon>
        <taxon>Vertebrata</taxon>
        <taxon>Euteleostomi</taxon>
        <taxon>Actinopterygii</taxon>
        <taxon>Neopterygii</taxon>
        <taxon>Teleostei</taxon>
        <taxon>Protacanthopterygii</taxon>
        <taxon>Salmoniformes</taxon>
        <taxon>Salmonidae</taxon>
        <taxon>Salmoninae</taxon>
        <taxon>Salmo</taxon>
    </lineage>
</organism>
<evidence type="ECO:0000256" key="11">
    <source>
        <dbReference type="SAM" id="SignalP"/>
    </source>
</evidence>
<feature type="region of interest" description="Disordered" evidence="9">
    <location>
        <begin position="1311"/>
        <end position="1337"/>
    </location>
</feature>
<feature type="compositionally biased region" description="Polar residues" evidence="9">
    <location>
        <begin position="1449"/>
        <end position="1459"/>
    </location>
</feature>
<evidence type="ECO:0000256" key="2">
    <source>
        <dbReference type="ARBA" id="ARBA00010241"/>
    </source>
</evidence>
<comment type="similarity">
    <text evidence="2">Belongs to the neurexin family.</text>
</comment>
<keyword evidence="3 10" id="KW-0812">Transmembrane</keyword>
<keyword evidence="6 10" id="KW-0472">Membrane</keyword>
<evidence type="ECO:0000259" key="12">
    <source>
        <dbReference type="PROSITE" id="PS50025"/>
    </source>
</evidence>
<gene>
    <name evidence="15" type="primary">LOC106578942</name>
</gene>
<dbReference type="SMART" id="SM00294">
    <property type="entry name" value="4.1m"/>
    <property type="match status" value="1"/>
</dbReference>
<dbReference type="GO" id="GO:0046872">
    <property type="term" value="F:metal ion binding"/>
    <property type="evidence" value="ECO:0007669"/>
    <property type="project" value="UniProtKB-KW"/>
</dbReference>
<feature type="domain" description="Laminin G" evidence="12">
    <location>
        <begin position="887"/>
        <end position="1062"/>
    </location>
</feature>
<dbReference type="PANTHER" id="PTHR15036">
    <property type="entry name" value="PIKACHURIN-LIKE PROTEIN"/>
    <property type="match status" value="1"/>
</dbReference>
<feature type="region of interest" description="Disordered" evidence="9">
    <location>
        <begin position="1449"/>
        <end position="1483"/>
    </location>
</feature>
<evidence type="ECO:0000256" key="7">
    <source>
        <dbReference type="ARBA" id="ARBA00023157"/>
    </source>
</evidence>
<dbReference type="Proteomes" id="UP001652741">
    <property type="component" value="Chromosome ssa19"/>
</dbReference>
<keyword evidence="4" id="KW-0130">Cell adhesion</keyword>
<dbReference type="GeneID" id="106578942"/>
<dbReference type="Gene3D" id="2.10.25.10">
    <property type="entry name" value="Laminin"/>
    <property type="match status" value="3"/>
</dbReference>
<evidence type="ECO:0000313" key="15">
    <source>
        <dbReference type="RefSeq" id="XP_014013718.2"/>
    </source>
</evidence>
<comment type="subcellular location">
    <subcellularLocation>
        <location evidence="1">Membrane</location>
        <topology evidence="1">Single-pass type I membrane protein</topology>
    </subcellularLocation>
</comment>
<feature type="domain" description="Laminin G" evidence="12">
    <location>
        <begin position="1106"/>
        <end position="1306"/>
    </location>
</feature>
<keyword evidence="5 10" id="KW-1133">Transmembrane helix</keyword>
<feature type="compositionally biased region" description="Polar residues" evidence="9">
    <location>
        <begin position="1313"/>
        <end position="1323"/>
    </location>
</feature>
<keyword evidence="14" id="KW-1185">Reference proteome</keyword>
<feature type="region of interest" description="Disordered" evidence="9">
    <location>
        <begin position="1368"/>
        <end position="1400"/>
    </location>
</feature>
<dbReference type="SMART" id="SM00181">
    <property type="entry name" value="EGF"/>
    <property type="match status" value="3"/>
</dbReference>
<feature type="domain" description="Laminin G" evidence="12">
    <location>
        <begin position="709"/>
        <end position="873"/>
    </location>
</feature>
<dbReference type="InterPro" id="IPR001791">
    <property type="entry name" value="Laminin_G"/>
</dbReference>
<evidence type="ECO:0000256" key="3">
    <source>
        <dbReference type="ARBA" id="ARBA00022692"/>
    </source>
</evidence>
<evidence type="ECO:0000256" key="4">
    <source>
        <dbReference type="ARBA" id="ARBA00022889"/>
    </source>
</evidence>
<protein>
    <submittedName>
        <fullName evidence="15">Neurexin-1a isoform X11</fullName>
    </submittedName>
</protein>
<evidence type="ECO:0000256" key="10">
    <source>
        <dbReference type="SAM" id="Phobius"/>
    </source>
</evidence>
<dbReference type="PANTHER" id="PTHR15036:SF51">
    <property type="entry name" value="NEUREXIN-1"/>
    <property type="match status" value="1"/>
</dbReference>
<dbReference type="GO" id="GO:0016020">
    <property type="term" value="C:membrane"/>
    <property type="evidence" value="ECO:0007669"/>
    <property type="project" value="UniProtKB-SubCell"/>
</dbReference>
<evidence type="ECO:0000259" key="13">
    <source>
        <dbReference type="PROSITE" id="PS50026"/>
    </source>
</evidence>
<dbReference type="InterPro" id="IPR050372">
    <property type="entry name" value="Neurexin-related_CASP"/>
</dbReference>
<dbReference type="InterPro" id="IPR000742">
    <property type="entry name" value="EGF"/>
</dbReference>
<dbReference type="GO" id="GO:0007155">
    <property type="term" value="P:cell adhesion"/>
    <property type="evidence" value="ECO:0007669"/>
    <property type="project" value="UniProtKB-KW"/>
</dbReference>